<dbReference type="Pfam" id="PF03478">
    <property type="entry name" value="Beta-prop_KIB1-4"/>
    <property type="match status" value="1"/>
</dbReference>
<reference evidence="3 4" key="1">
    <citation type="journal article" date="2023" name="G3 (Bethesda)">
        <title>A chromosome-length genome assembly and annotation of blackberry (Rubus argutus, cv. 'Hillquist').</title>
        <authorList>
            <person name="Bruna T."/>
            <person name="Aryal R."/>
            <person name="Dudchenko O."/>
            <person name="Sargent D.J."/>
            <person name="Mead D."/>
            <person name="Buti M."/>
            <person name="Cavallini A."/>
            <person name="Hytonen T."/>
            <person name="Andres J."/>
            <person name="Pham M."/>
            <person name="Weisz D."/>
            <person name="Mascagni F."/>
            <person name="Usai G."/>
            <person name="Natali L."/>
            <person name="Bassil N."/>
            <person name="Fernandez G.E."/>
            <person name="Lomsadze A."/>
            <person name="Armour M."/>
            <person name="Olukolu B."/>
            <person name="Poorten T."/>
            <person name="Britton C."/>
            <person name="Davik J."/>
            <person name="Ashrafi H."/>
            <person name="Aiden E.L."/>
            <person name="Borodovsky M."/>
            <person name="Worthington M."/>
        </authorList>
    </citation>
    <scope>NUCLEOTIDE SEQUENCE [LARGE SCALE GENOMIC DNA]</scope>
    <source>
        <strain evidence="3">PI 553951</strain>
    </source>
</reference>
<accession>A0AAW1YDG1</accession>
<feature type="domain" description="F-box" evidence="1">
    <location>
        <begin position="5"/>
        <end position="44"/>
    </location>
</feature>
<dbReference type="InterPro" id="IPR001810">
    <property type="entry name" value="F-box_dom"/>
</dbReference>
<name>A0AAW1YDG1_RUBAR</name>
<keyword evidence="4" id="KW-1185">Reference proteome</keyword>
<dbReference type="InterPro" id="IPR005174">
    <property type="entry name" value="KIB1-4_b-propeller"/>
</dbReference>
<gene>
    <name evidence="3" type="ORF">M0R45_011617</name>
</gene>
<proteinExistence type="predicted"/>
<organism evidence="3 4">
    <name type="scientific">Rubus argutus</name>
    <name type="common">Southern blackberry</name>
    <dbReference type="NCBI Taxonomy" id="59490"/>
    <lineage>
        <taxon>Eukaryota</taxon>
        <taxon>Viridiplantae</taxon>
        <taxon>Streptophyta</taxon>
        <taxon>Embryophyta</taxon>
        <taxon>Tracheophyta</taxon>
        <taxon>Spermatophyta</taxon>
        <taxon>Magnoliopsida</taxon>
        <taxon>eudicotyledons</taxon>
        <taxon>Gunneridae</taxon>
        <taxon>Pentapetalae</taxon>
        <taxon>rosids</taxon>
        <taxon>fabids</taxon>
        <taxon>Rosales</taxon>
        <taxon>Rosaceae</taxon>
        <taxon>Rosoideae</taxon>
        <taxon>Rosoideae incertae sedis</taxon>
        <taxon>Rubus</taxon>
    </lineage>
</organism>
<dbReference type="Proteomes" id="UP001457282">
    <property type="component" value="Unassembled WGS sequence"/>
</dbReference>
<dbReference type="Pfam" id="PF00646">
    <property type="entry name" value="F-box"/>
    <property type="match status" value="1"/>
</dbReference>
<dbReference type="EMBL" id="JBEDUW010000002">
    <property type="protein sequence ID" value="KAK9946140.1"/>
    <property type="molecule type" value="Genomic_DNA"/>
</dbReference>
<evidence type="ECO:0000313" key="3">
    <source>
        <dbReference type="EMBL" id="KAK9946140.1"/>
    </source>
</evidence>
<evidence type="ECO:0000259" key="1">
    <source>
        <dbReference type="Pfam" id="PF00646"/>
    </source>
</evidence>
<dbReference type="PANTHER" id="PTHR44259:SF107">
    <property type="entry name" value="F-BOX PROTEIN SKIP23-LIKE"/>
    <property type="match status" value="1"/>
</dbReference>
<sequence>MNADWANLPKHLLDSVVERLVLPSDYFQFSFVCKSWCSVAKDNKSQRSKMTTPMLLISANKKHTWHLYRVMDNKVLDLQISVPNKRYCGSSKGWLINIEKNFVVTLINPFFRIKGRRKKENSIICLPPLTPPLKPRDKRRWSRRSENYGVKVTMTADPILNASDCIVVMIYEELCQMAFIRLSKDSTWTYIDTSVDKRWRLVEEVTYFQDRFYAVDHWRRLISFDITAHSNSDVKLVAQGIEGKRFDKKYIVNSNEKELLMVQRYYTFADEDENYGMTIGFHVFEFKFDKHEWIEKNTLGNVALFLGDNTSISVSTSNFPGCQANCIYFCQDKNYNGRVKDYRDSGIYDIESQTITRYDMSLAKMINRPTIWVVPTFQL</sequence>
<comment type="caution">
    <text evidence="3">The sequence shown here is derived from an EMBL/GenBank/DDBJ whole genome shotgun (WGS) entry which is preliminary data.</text>
</comment>
<evidence type="ECO:0000313" key="4">
    <source>
        <dbReference type="Proteomes" id="UP001457282"/>
    </source>
</evidence>
<dbReference type="InterPro" id="IPR036047">
    <property type="entry name" value="F-box-like_dom_sf"/>
</dbReference>
<dbReference type="SUPFAM" id="SSF81383">
    <property type="entry name" value="F-box domain"/>
    <property type="match status" value="1"/>
</dbReference>
<evidence type="ECO:0000259" key="2">
    <source>
        <dbReference type="Pfam" id="PF03478"/>
    </source>
</evidence>
<evidence type="ECO:0008006" key="5">
    <source>
        <dbReference type="Google" id="ProtNLM"/>
    </source>
</evidence>
<dbReference type="PANTHER" id="PTHR44259">
    <property type="entry name" value="OS07G0183000 PROTEIN-RELATED"/>
    <property type="match status" value="1"/>
</dbReference>
<feature type="domain" description="KIB1-4 beta-propeller" evidence="2">
    <location>
        <begin position="68"/>
        <end position="349"/>
    </location>
</feature>
<protein>
    <recommendedName>
        <fullName evidence="5">F-box domain-containing protein</fullName>
    </recommendedName>
</protein>
<dbReference type="Gene3D" id="1.20.1280.50">
    <property type="match status" value="1"/>
</dbReference>
<dbReference type="AlphaFoldDB" id="A0AAW1YDG1"/>
<dbReference type="InterPro" id="IPR050942">
    <property type="entry name" value="F-box_BR-signaling"/>
</dbReference>